<proteinExistence type="predicted"/>
<evidence type="ECO:0000313" key="1">
    <source>
        <dbReference type="EMBL" id="EDL86898.1"/>
    </source>
</evidence>
<dbReference type="EMBL" id="CH474035">
    <property type="protein sequence ID" value="EDL86898.1"/>
    <property type="molecule type" value="Genomic_DNA"/>
</dbReference>
<dbReference type="Proteomes" id="UP000234681">
    <property type="component" value="Chromosome 7"/>
</dbReference>
<accession>A6KCP4</accession>
<dbReference type="AlphaFoldDB" id="A6KCP4"/>
<protein>
    <submittedName>
        <fullName evidence="1">RCG50800</fullName>
    </submittedName>
</protein>
<gene>
    <name evidence="1" type="ORF">rCG_50800</name>
</gene>
<sequence length="48" mass="5270">MTFLPQLSHFRSPTSGRLTSLAVSSGLSDSCWFVFDVCCGTELLTKKD</sequence>
<organism evidence="1 2">
    <name type="scientific">Rattus norvegicus</name>
    <name type="common">Rat</name>
    <dbReference type="NCBI Taxonomy" id="10116"/>
    <lineage>
        <taxon>Eukaryota</taxon>
        <taxon>Metazoa</taxon>
        <taxon>Chordata</taxon>
        <taxon>Craniata</taxon>
        <taxon>Vertebrata</taxon>
        <taxon>Euteleostomi</taxon>
        <taxon>Mammalia</taxon>
        <taxon>Eutheria</taxon>
        <taxon>Euarchontoglires</taxon>
        <taxon>Glires</taxon>
        <taxon>Rodentia</taxon>
        <taxon>Myomorpha</taxon>
        <taxon>Muroidea</taxon>
        <taxon>Muridae</taxon>
        <taxon>Murinae</taxon>
        <taxon>Rattus</taxon>
    </lineage>
</organism>
<reference evidence="1 2" key="1">
    <citation type="submission" date="2005-09" db="EMBL/GenBank/DDBJ databases">
        <authorList>
            <person name="Mural R.J."/>
            <person name="Li P.W."/>
            <person name="Adams M.D."/>
            <person name="Amanatides P.G."/>
            <person name="Baden-Tillson H."/>
            <person name="Barnstead M."/>
            <person name="Chin S.H."/>
            <person name="Dew I."/>
            <person name="Evans C.A."/>
            <person name="Ferriera S."/>
            <person name="Flanigan M."/>
            <person name="Fosler C."/>
            <person name="Glodek A."/>
            <person name="Gu Z."/>
            <person name="Holt R.A."/>
            <person name="Jennings D."/>
            <person name="Kraft C.L."/>
            <person name="Lu F."/>
            <person name="Nguyen T."/>
            <person name="Nusskern D.R."/>
            <person name="Pfannkoch C.M."/>
            <person name="Sitter C."/>
            <person name="Sutton G.G."/>
            <person name="Venter J.C."/>
            <person name="Wang Z."/>
            <person name="Woodage T."/>
            <person name="Zheng X.H."/>
            <person name="Zhong F."/>
        </authorList>
    </citation>
    <scope>NUCLEOTIDE SEQUENCE [LARGE SCALE GENOMIC DNA]</scope>
    <source>
        <strain>BN</strain>
        <strain evidence="2">Sprague-Dawley</strain>
    </source>
</reference>
<evidence type="ECO:0000313" key="2">
    <source>
        <dbReference type="Proteomes" id="UP000234681"/>
    </source>
</evidence>
<name>A6KCP4_RAT</name>